<keyword evidence="2" id="KW-1133">Transmembrane helix</keyword>
<keyword evidence="2" id="KW-0472">Membrane</keyword>
<accession>A0A6J4PBU6</accession>
<proteinExistence type="predicted"/>
<evidence type="ECO:0000313" key="3">
    <source>
        <dbReference type="EMBL" id="CAA9405820.1"/>
    </source>
</evidence>
<evidence type="ECO:0000256" key="2">
    <source>
        <dbReference type="SAM" id="Phobius"/>
    </source>
</evidence>
<feature type="compositionally biased region" description="Basic and acidic residues" evidence="1">
    <location>
        <begin position="168"/>
        <end position="179"/>
    </location>
</feature>
<gene>
    <name evidence="3" type="ORF">AVDCRST_MAG64-2045</name>
</gene>
<keyword evidence="2" id="KW-0812">Transmembrane</keyword>
<organism evidence="3">
    <name type="scientific">uncultured Phycisphaerae bacterium</name>
    <dbReference type="NCBI Taxonomy" id="904963"/>
    <lineage>
        <taxon>Bacteria</taxon>
        <taxon>Pseudomonadati</taxon>
        <taxon>Planctomycetota</taxon>
        <taxon>Phycisphaerae</taxon>
        <taxon>environmental samples</taxon>
    </lineage>
</organism>
<reference evidence="3" key="1">
    <citation type="submission" date="2020-02" db="EMBL/GenBank/DDBJ databases">
        <authorList>
            <person name="Meier V. D."/>
        </authorList>
    </citation>
    <scope>NUCLEOTIDE SEQUENCE</scope>
    <source>
        <strain evidence="3">AVDCRST_MAG64</strain>
    </source>
</reference>
<name>A0A6J4PBU6_9BACT</name>
<feature type="region of interest" description="Disordered" evidence="1">
    <location>
        <begin position="160"/>
        <end position="179"/>
    </location>
</feature>
<feature type="transmembrane region" description="Helical" evidence="2">
    <location>
        <begin position="67"/>
        <end position="91"/>
    </location>
</feature>
<feature type="transmembrane region" description="Helical" evidence="2">
    <location>
        <begin position="24"/>
        <end position="46"/>
    </location>
</feature>
<sequence length="281" mass="28979">MDTMDEDRNDLPIGDPVVESRTGYGTGMAALGMGLLLLALATVFLTSGSDESEHQPRRGRNRVVAEALKVPAVRIGAGLFAAAGGVLLSLAGGKVLARGPEVLEFCERGVRRTCKGKRQAVLYEDVEGVAFGFRPSDTKGIQTRLTLACGGEMGIVILSSDGPEDAAPDGRDPTAGEVSQVRDRAVAAVAKRMKAVLGAGQPVPWTDGLALTPAGLDVGGKLVPWAEVDKRYVEESDGSFKVRAAGTGRVLATGHLTSRNAIPGLVVLGELAGAPAGRAAA</sequence>
<protein>
    <submittedName>
        <fullName evidence="3">Uncharacterized protein</fullName>
    </submittedName>
</protein>
<dbReference type="EMBL" id="CADCUQ010000450">
    <property type="protein sequence ID" value="CAA9405820.1"/>
    <property type="molecule type" value="Genomic_DNA"/>
</dbReference>
<evidence type="ECO:0000256" key="1">
    <source>
        <dbReference type="SAM" id="MobiDB-lite"/>
    </source>
</evidence>
<dbReference type="AlphaFoldDB" id="A0A6J4PBU6"/>